<feature type="domain" description="Glycosyl transferase family 1" evidence="1">
    <location>
        <begin position="192"/>
        <end position="341"/>
    </location>
</feature>
<dbReference type="AlphaFoldDB" id="A0A0P9C466"/>
<accession>A0A0P9C466</accession>
<evidence type="ECO:0000313" key="4">
    <source>
        <dbReference type="Proteomes" id="UP000183104"/>
    </source>
</evidence>
<dbReference type="Pfam" id="PF13439">
    <property type="entry name" value="Glyco_transf_4"/>
    <property type="match status" value="1"/>
</dbReference>
<dbReference type="CDD" id="cd03811">
    <property type="entry name" value="GT4_GT28_WabH-like"/>
    <property type="match status" value="1"/>
</dbReference>
<dbReference type="Pfam" id="PF00534">
    <property type="entry name" value="Glycos_transf_1"/>
    <property type="match status" value="1"/>
</dbReference>
<dbReference type="GO" id="GO:1901135">
    <property type="term" value="P:carbohydrate derivative metabolic process"/>
    <property type="evidence" value="ECO:0007669"/>
    <property type="project" value="UniProtKB-ARBA"/>
</dbReference>
<dbReference type="Proteomes" id="UP000183104">
    <property type="component" value="Unassembled WGS sequence"/>
</dbReference>
<dbReference type="EMBL" id="FMUN01000002">
    <property type="protein sequence ID" value="SCX98226.1"/>
    <property type="molecule type" value="Genomic_DNA"/>
</dbReference>
<sequence>MRDLPSGSKNCLGQRCVLHVLTSLDFGGVEKHIELLADEVEGSEHVHCFCAIGQGGFVSDRLEARGSPVCCLEKPERIPSLGAVLALYRLFRRLRPEVVHTHGAEANFHGLIAAWLARVRVRIGEEIGIPTHGGRAKWVFRLIYSLAHRVIGVSNAVRDWQIQSGEVPPHKAIRIYNPVRLPTTKSQVYDPEQVFRIGFVGRLEPVKNPLALVDAVARVMEWGVVAELWIIGDGSQREEVEHRIEQRGLTGSVCLWGYREDPVEYVCQCHLYVQPSLSEGFGIALVEAMACGVPVLATAVGGAPEIITHGETGWLIDDSDAGPLAEALMEIWQQRSYLSSIGVAGRLAVEGRFAPSIYVKQLDSLYRTLLANK</sequence>
<dbReference type="Gene3D" id="3.40.50.2000">
    <property type="entry name" value="Glycogen Phosphorylase B"/>
    <property type="match status" value="2"/>
</dbReference>
<evidence type="ECO:0000313" key="3">
    <source>
        <dbReference type="EMBL" id="SCX98226.1"/>
    </source>
</evidence>
<protein>
    <submittedName>
        <fullName evidence="3">Glycosyltransferase involved in cell wall bisynthesis</fullName>
    </submittedName>
</protein>
<dbReference type="PANTHER" id="PTHR12526">
    <property type="entry name" value="GLYCOSYLTRANSFERASE"/>
    <property type="match status" value="1"/>
</dbReference>
<dbReference type="OrthoDB" id="9804196at2"/>
<organism evidence="3 4">
    <name type="scientific">Thiohalorhabdus denitrificans</name>
    <dbReference type="NCBI Taxonomy" id="381306"/>
    <lineage>
        <taxon>Bacteria</taxon>
        <taxon>Pseudomonadati</taxon>
        <taxon>Pseudomonadota</taxon>
        <taxon>Gammaproteobacteria</taxon>
        <taxon>Thiohalorhabdales</taxon>
        <taxon>Thiohalorhabdaceae</taxon>
        <taxon>Thiohalorhabdus</taxon>
    </lineage>
</organism>
<proteinExistence type="predicted"/>
<evidence type="ECO:0000259" key="2">
    <source>
        <dbReference type="Pfam" id="PF13439"/>
    </source>
</evidence>
<dbReference type="GO" id="GO:0016757">
    <property type="term" value="F:glycosyltransferase activity"/>
    <property type="evidence" value="ECO:0007669"/>
    <property type="project" value="InterPro"/>
</dbReference>
<name>A0A0P9C466_9GAMM</name>
<feature type="domain" description="Glycosyltransferase subfamily 4-like N-terminal" evidence="2">
    <location>
        <begin position="26"/>
        <end position="180"/>
    </location>
</feature>
<evidence type="ECO:0000259" key="1">
    <source>
        <dbReference type="Pfam" id="PF00534"/>
    </source>
</evidence>
<dbReference type="InterPro" id="IPR001296">
    <property type="entry name" value="Glyco_trans_1"/>
</dbReference>
<dbReference type="SUPFAM" id="SSF53756">
    <property type="entry name" value="UDP-Glycosyltransferase/glycogen phosphorylase"/>
    <property type="match status" value="1"/>
</dbReference>
<dbReference type="InterPro" id="IPR028098">
    <property type="entry name" value="Glyco_trans_4-like_N"/>
</dbReference>
<dbReference type="PATRIC" id="fig|381306.5.peg.862"/>
<reference evidence="4" key="1">
    <citation type="submission" date="2016-10" db="EMBL/GenBank/DDBJ databases">
        <authorList>
            <person name="Varghese N."/>
        </authorList>
    </citation>
    <scope>NUCLEOTIDE SEQUENCE [LARGE SCALE GENOMIC DNA]</scope>
    <source>
        <strain evidence="4">HL 19</strain>
    </source>
</reference>
<keyword evidence="4" id="KW-1185">Reference proteome</keyword>
<keyword evidence="3" id="KW-0808">Transferase</keyword>
<gene>
    <name evidence="3" type="ORF">SAMN05661077_0928</name>
</gene>
<dbReference type="STRING" id="381306.AN478_10545"/>